<dbReference type="Proteomes" id="UP000824219">
    <property type="component" value="Linkage Group LG21"/>
</dbReference>
<organism evidence="2 3">
    <name type="scientific">Hemibagrus wyckioides</name>
    <dbReference type="NCBI Taxonomy" id="337641"/>
    <lineage>
        <taxon>Eukaryota</taxon>
        <taxon>Metazoa</taxon>
        <taxon>Chordata</taxon>
        <taxon>Craniata</taxon>
        <taxon>Vertebrata</taxon>
        <taxon>Euteleostomi</taxon>
        <taxon>Actinopterygii</taxon>
        <taxon>Neopterygii</taxon>
        <taxon>Teleostei</taxon>
        <taxon>Ostariophysi</taxon>
        <taxon>Siluriformes</taxon>
        <taxon>Bagridae</taxon>
        <taxon>Hemibagrus</taxon>
    </lineage>
</organism>
<dbReference type="EMBL" id="JAHKSW010000021">
    <property type="protein sequence ID" value="KAG7319120.1"/>
    <property type="molecule type" value="Genomic_DNA"/>
</dbReference>
<evidence type="ECO:0000313" key="2">
    <source>
        <dbReference type="EMBL" id="KAG7319120.1"/>
    </source>
</evidence>
<sequence>MTQGQESAEISDGKQAEEKTAIWTGFYKKSEPLSCTEKKQRRRWRKVSPRSVGLIPRFPKRNKHTKKILEAEGNPHLKMW</sequence>
<evidence type="ECO:0000256" key="1">
    <source>
        <dbReference type="SAM" id="MobiDB-lite"/>
    </source>
</evidence>
<feature type="compositionally biased region" description="Basic residues" evidence="1">
    <location>
        <begin position="39"/>
        <end position="48"/>
    </location>
</feature>
<protein>
    <submittedName>
        <fullName evidence="2">Uncharacterized protein</fullName>
    </submittedName>
</protein>
<name>A0A9D3NBH7_9TELE</name>
<feature type="region of interest" description="Disordered" evidence="1">
    <location>
        <begin position="34"/>
        <end position="57"/>
    </location>
</feature>
<gene>
    <name evidence="2" type="ORF">KOW79_017594</name>
</gene>
<accession>A0A9D3NBH7</accession>
<comment type="caution">
    <text evidence="2">The sequence shown here is derived from an EMBL/GenBank/DDBJ whole genome shotgun (WGS) entry which is preliminary data.</text>
</comment>
<reference evidence="2 3" key="1">
    <citation type="submission" date="2021-06" db="EMBL/GenBank/DDBJ databases">
        <title>Chromosome-level genome assembly of the red-tail catfish (Hemibagrus wyckioides).</title>
        <authorList>
            <person name="Shao F."/>
        </authorList>
    </citation>
    <scope>NUCLEOTIDE SEQUENCE [LARGE SCALE GENOMIC DNA]</scope>
    <source>
        <strain evidence="2">EC202008001</strain>
        <tissue evidence="2">Blood</tissue>
    </source>
</reference>
<evidence type="ECO:0000313" key="3">
    <source>
        <dbReference type="Proteomes" id="UP000824219"/>
    </source>
</evidence>
<keyword evidence="3" id="KW-1185">Reference proteome</keyword>
<proteinExistence type="predicted"/>
<dbReference type="AlphaFoldDB" id="A0A9D3NBH7"/>